<dbReference type="GeneID" id="25290479"/>
<evidence type="ECO:0000313" key="3">
    <source>
        <dbReference type="Proteomes" id="UP000053617"/>
    </source>
</evidence>
<dbReference type="Proteomes" id="UP000053617">
    <property type="component" value="Unassembled WGS sequence"/>
</dbReference>
<protein>
    <submittedName>
        <fullName evidence="2">Uncharacterized protein</fullName>
    </submittedName>
</protein>
<dbReference type="EMBL" id="KN847476">
    <property type="protein sequence ID" value="KIX07754.1"/>
    <property type="molecule type" value="Genomic_DNA"/>
</dbReference>
<feature type="compositionally biased region" description="Low complexity" evidence="1">
    <location>
        <begin position="20"/>
        <end position="52"/>
    </location>
</feature>
<gene>
    <name evidence="2" type="ORF">Z518_02408</name>
</gene>
<dbReference type="VEuPathDB" id="FungiDB:Z518_02408"/>
<dbReference type="AlphaFoldDB" id="A0A0D2IPE7"/>
<evidence type="ECO:0000256" key="1">
    <source>
        <dbReference type="SAM" id="MobiDB-lite"/>
    </source>
</evidence>
<feature type="region of interest" description="Disordered" evidence="1">
    <location>
        <begin position="1"/>
        <end position="118"/>
    </location>
</feature>
<reference evidence="2 3" key="1">
    <citation type="submission" date="2015-01" db="EMBL/GenBank/DDBJ databases">
        <title>The Genome Sequence of Rhinocladiella mackenzie CBS 650.93.</title>
        <authorList>
            <consortium name="The Broad Institute Genomics Platform"/>
            <person name="Cuomo C."/>
            <person name="de Hoog S."/>
            <person name="Gorbushina A."/>
            <person name="Stielow B."/>
            <person name="Teixiera M."/>
            <person name="Abouelleil A."/>
            <person name="Chapman S.B."/>
            <person name="Priest M."/>
            <person name="Young S.K."/>
            <person name="Wortman J."/>
            <person name="Nusbaum C."/>
            <person name="Birren B."/>
        </authorList>
    </citation>
    <scope>NUCLEOTIDE SEQUENCE [LARGE SCALE GENOMIC DNA]</scope>
    <source>
        <strain evidence="2 3">CBS 650.93</strain>
    </source>
</reference>
<accession>A0A0D2IPE7</accession>
<name>A0A0D2IPE7_9EURO</name>
<feature type="compositionally biased region" description="Gly residues" evidence="1">
    <location>
        <begin position="71"/>
        <end position="97"/>
    </location>
</feature>
<proteinExistence type="predicted"/>
<evidence type="ECO:0000313" key="2">
    <source>
        <dbReference type="EMBL" id="KIX07754.1"/>
    </source>
</evidence>
<organism evidence="2 3">
    <name type="scientific">Rhinocladiella mackenziei CBS 650.93</name>
    <dbReference type="NCBI Taxonomy" id="1442369"/>
    <lineage>
        <taxon>Eukaryota</taxon>
        <taxon>Fungi</taxon>
        <taxon>Dikarya</taxon>
        <taxon>Ascomycota</taxon>
        <taxon>Pezizomycotina</taxon>
        <taxon>Eurotiomycetes</taxon>
        <taxon>Chaetothyriomycetidae</taxon>
        <taxon>Chaetothyriales</taxon>
        <taxon>Herpotrichiellaceae</taxon>
        <taxon>Rhinocladiella</taxon>
    </lineage>
</organism>
<sequence>MAGLLEFGSNFLFGGGGEDTSQPVTANNTTTTATSQSQSQSQSQSEGGNSTSDAKGGAGGNSKSDAEGGKGGRGGDTTIGDISGGDGGAGGQGGEGGHSNSEVGPITNNNDNSDSSQTVINCGMPYSMPQSMYGQNMYGNEHGEMQSYGMYPSEGEMQSQGMYPSEGYGEPYGGEQGYEGEDGMETGYGQQYPEAGYEYPVGAVAY</sequence>
<feature type="region of interest" description="Disordered" evidence="1">
    <location>
        <begin position="164"/>
        <end position="193"/>
    </location>
</feature>
<dbReference type="HOGENOM" id="CLU_1332587_0_0_1"/>
<keyword evidence="3" id="KW-1185">Reference proteome</keyword>
<dbReference type="RefSeq" id="XP_013274890.1">
    <property type="nucleotide sequence ID" value="XM_013419436.1"/>
</dbReference>